<keyword evidence="1" id="KW-0732">Signal</keyword>
<dbReference type="EMBL" id="LFIW01000377">
    <property type="protein sequence ID" value="KZL86732.1"/>
    <property type="molecule type" value="Genomic_DNA"/>
</dbReference>
<accession>A0A161YAK8</accession>
<feature type="non-terminal residue" evidence="2">
    <location>
        <position position="1"/>
    </location>
</feature>
<keyword evidence="3" id="KW-1185">Reference proteome</keyword>
<evidence type="ECO:0000313" key="3">
    <source>
        <dbReference type="Proteomes" id="UP000076584"/>
    </source>
</evidence>
<feature type="signal peptide" evidence="1">
    <location>
        <begin position="1"/>
        <end position="29"/>
    </location>
</feature>
<proteinExistence type="predicted"/>
<name>A0A161YAK8_COLIC</name>
<evidence type="ECO:0000256" key="1">
    <source>
        <dbReference type="SAM" id="SignalP"/>
    </source>
</evidence>
<feature type="chain" id="PRO_5007829629" evidence="1">
    <location>
        <begin position="30"/>
        <end position="206"/>
    </location>
</feature>
<comment type="caution">
    <text evidence="2">The sequence shown here is derived from an EMBL/GenBank/DDBJ whole genome shotgun (WGS) entry which is preliminary data.</text>
</comment>
<organism evidence="2 3">
    <name type="scientific">Colletotrichum incanum</name>
    <name type="common">Soybean anthracnose fungus</name>
    <dbReference type="NCBI Taxonomy" id="1573173"/>
    <lineage>
        <taxon>Eukaryota</taxon>
        <taxon>Fungi</taxon>
        <taxon>Dikarya</taxon>
        <taxon>Ascomycota</taxon>
        <taxon>Pezizomycotina</taxon>
        <taxon>Sordariomycetes</taxon>
        <taxon>Hypocreomycetidae</taxon>
        <taxon>Glomerellales</taxon>
        <taxon>Glomerellaceae</taxon>
        <taxon>Colletotrichum</taxon>
        <taxon>Colletotrichum spaethianum species complex</taxon>
    </lineage>
</organism>
<sequence>LLLFFPRFFQPRSLFLSFVLSLSLNLSLGGHGIDEDLGGLRCSLYTSPQIRIFEGEEGEKAPLVVDDSQCNEFALIPAAVNGVLGGIGALEDGEVSLIGGKAPGGIDGEVAVLRYLGRVFGDEEAVAASALIFQADTSEARDGPVLGVLGLRRLDRRRDRPKGKDTKDEAKSDRHDFLLSLSECGSGIFISDLSIGLRSWLLYVSF</sequence>
<gene>
    <name evidence="2" type="ORF">CI238_03234</name>
</gene>
<evidence type="ECO:0000313" key="2">
    <source>
        <dbReference type="EMBL" id="KZL86732.1"/>
    </source>
</evidence>
<reference evidence="2 3" key="1">
    <citation type="submission" date="2015-06" db="EMBL/GenBank/DDBJ databases">
        <title>Survival trade-offs in plant roots during colonization by closely related pathogenic and mutualistic fungi.</title>
        <authorList>
            <person name="Hacquard S."/>
            <person name="Kracher B."/>
            <person name="Hiruma K."/>
            <person name="Weinman A."/>
            <person name="Muench P."/>
            <person name="Garrido Oter R."/>
            <person name="Ver Loren van Themaat E."/>
            <person name="Dallerey J.-F."/>
            <person name="Damm U."/>
            <person name="Henrissat B."/>
            <person name="Lespinet O."/>
            <person name="Thon M."/>
            <person name="Kemen E."/>
            <person name="McHardy A.C."/>
            <person name="Schulze-Lefert P."/>
            <person name="O'Connell R.J."/>
        </authorList>
    </citation>
    <scope>NUCLEOTIDE SEQUENCE [LARGE SCALE GENOMIC DNA]</scope>
    <source>
        <strain evidence="2 3">MAFF 238704</strain>
    </source>
</reference>
<dbReference type="Proteomes" id="UP000076584">
    <property type="component" value="Unassembled WGS sequence"/>
</dbReference>
<protein>
    <submittedName>
        <fullName evidence="2">Uncharacterized protein</fullName>
    </submittedName>
</protein>
<dbReference type="AlphaFoldDB" id="A0A161YAK8"/>